<dbReference type="Proteomes" id="UP000009183">
    <property type="component" value="Chromosome 19"/>
</dbReference>
<dbReference type="EMBL" id="FN595503">
    <property type="protein sequence ID" value="CBI24198.3"/>
    <property type="molecule type" value="Genomic_DNA"/>
</dbReference>
<dbReference type="HOGENOM" id="CLU_2692844_0_0_1"/>
<dbReference type="Gene3D" id="3.40.50.1820">
    <property type="entry name" value="alpha/beta hydrolase"/>
    <property type="match status" value="1"/>
</dbReference>
<dbReference type="OrthoDB" id="408373at2759"/>
<sequence>MCIEFVEEKKDLIQDIPKDRKLSEPPKIPQPTLIIWGDQDKVFLVELAHKLKRHFRRGGPTCDHRAYFYHRKAQGNI</sequence>
<gene>
    <name evidence="1" type="ordered locus">VIT_19s0085g00140</name>
</gene>
<evidence type="ECO:0000313" key="2">
    <source>
        <dbReference type="Proteomes" id="UP000009183"/>
    </source>
</evidence>
<name>D7T0X8_VITVI</name>
<dbReference type="InterPro" id="IPR029058">
    <property type="entry name" value="AB_hydrolase_fold"/>
</dbReference>
<dbReference type="ExpressionAtlas" id="D7T0X8">
    <property type="expression patterns" value="baseline"/>
</dbReference>
<evidence type="ECO:0000313" key="1">
    <source>
        <dbReference type="EMBL" id="CBI24198.3"/>
    </source>
</evidence>
<dbReference type="PaxDb" id="29760-VIT_19s0085g00140.t01"/>
<keyword evidence="2" id="KW-1185">Reference proteome</keyword>
<protein>
    <submittedName>
        <fullName evidence="1">Uncharacterized protein</fullName>
    </submittedName>
</protein>
<reference evidence="2" key="1">
    <citation type="journal article" date="2007" name="Nature">
        <title>The grapevine genome sequence suggests ancestral hexaploidization in major angiosperm phyla.</title>
        <authorList>
            <consortium name="The French-Italian Public Consortium for Grapevine Genome Characterization."/>
            <person name="Jaillon O."/>
            <person name="Aury J.-M."/>
            <person name="Noel B."/>
            <person name="Policriti A."/>
            <person name="Clepet C."/>
            <person name="Casagrande A."/>
            <person name="Choisne N."/>
            <person name="Aubourg S."/>
            <person name="Vitulo N."/>
            <person name="Jubin C."/>
            <person name="Vezzi A."/>
            <person name="Legeai F."/>
            <person name="Hugueney P."/>
            <person name="Dasilva C."/>
            <person name="Horner D."/>
            <person name="Mica E."/>
            <person name="Jublot D."/>
            <person name="Poulain J."/>
            <person name="Bruyere C."/>
            <person name="Billault A."/>
            <person name="Segurens B."/>
            <person name="Gouyvenoux M."/>
            <person name="Ugarte E."/>
            <person name="Cattonaro F."/>
            <person name="Anthouard V."/>
            <person name="Vico V."/>
            <person name="Del Fabbro C."/>
            <person name="Alaux M."/>
            <person name="Di Gaspero G."/>
            <person name="Dumas V."/>
            <person name="Felice N."/>
            <person name="Paillard S."/>
            <person name="Juman I."/>
            <person name="Moroldo M."/>
            <person name="Scalabrin S."/>
            <person name="Canaguier A."/>
            <person name="Le Clainche I."/>
            <person name="Malacrida G."/>
            <person name="Durand E."/>
            <person name="Pesole G."/>
            <person name="Laucou V."/>
            <person name="Chatelet P."/>
            <person name="Merdinoglu D."/>
            <person name="Delledonne M."/>
            <person name="Pezzotti M."/>
            <person name="Lecharny A."/>
            <person name="Scarpelli C."/>
            <person name="Artiguenave F."/>
            <person name="Pe M.E."/>
            <person name="Valle G."/>
            <person name="Morgante M."/>
            <person name="Caboche M."/>
            <person name="Adam-Blondon A.-F."/>
            <person name="Weissenbach J."/>
            <person name="Quetier F."/>
            <person name="Wincker P."/>
        </authorList>
    </citation>
    <scope>NUCLEOTIDE SEQUENCE [LARGE SCALE GENOMIC DNA]</scope>
    <source>
        <strain evidence="2">cv. Pinot noir / PN40024</strain>
    </source>
</reference>
<dbReference type="OMA" id="YHRKAQG"/>
<accession>D7T0X8</accession>
<dbReference type="SUPFAM" id="SSF53474">
    <property type="entry name" value="alpha/beta-Hydrolases"/>
    <property type="match status" value="1"/>
</dbReference>
<organism evidence="1 2">
    <name type="scientific">Vitis vinifera</name>
    <name type="common">Grape</name>
    <dbReference type="NCBI Taxonomy" id="29760"/>
    <lineage>
        <taxon>Eukaryota</taxon>
        <taxon>Viridiplantae</taxon>
        <taxon>Streptophyta</taxon>
        <taxon>Embryophyta</taxon>
        <taxon>Tracheophyta</taxon>
        <taxon>Spermatophyta</taxon>
        <taxon>Magnoliopsida</taxon>
        <taxon>eudicotyledons</taxon>
        <taxon>Gunneridae</taxon>
        <taxon>Pentapetalae</taxon>
        <taxon>rosids</taxon>
        <taxon>Vitales</taxon>
        <taxon>Vitaceae</taxon>
        <taxon>Viteae</taxon>
        <taxon>Vitis</taxon>
    </lineage>
</organism>
<dbReference type="eggNOG" id="KOG1454">
    <property type="taxonomic scope" value="Eukaryota"/>
</dbReference>
<dbReference type="InParanoid" id="D7T0X8"/>
<dbReference type="AlphaFoldDB" id="D7T0X8"/>
<proteinExistence type="predicted"/>